<reference evidence="3" key="1">
    <citation type="submission" date="2013-09" db="EMBL/GenBank/DDBJ databases">
        <title>The Genome Sequence of Anopheles culicifacies species A.</title>
        <authorList>
            <consortium name="The Broad Institute Genomics Platform"/>
            <person name="Neafsey D.E."/>
            <person name="Besansky N."/>
            <person name="Howell P."/>
            <person name="Walton C."/>
            <person name="Young S.K."/>
            <person name="Zeng Q."/>
            <person name="Gargeya S."/>
            <person name="Fitzgerald M."/>
            <person name="Haas B."/>
            <person name="Abouelleil A."/>
            <person name="Allen A.W."/>
            <person name="Alvarado L."/>
            <person name="Arachchi H.M."/>
            <person name="Berlin A.M."/>
            <person name="Chapman S.B."/>
            <person name="Gainer-Dewar J."/>
            <person name="Goldberg J."/>
            <person name="Griggs A."/>
            <person name="Gujja S."/>
            <person name="Hansen M."/>
            <person name="Howarth C."/>
            <person name="Imamovic A."/>
            <person name="Ireland A."/>
            <person name="Larimer J."/>
            <person name="McCowan C."/>
            <person name="Murphy C."/>
            <person name="Pearson M."/>
            <person name="Poon T.W."/>
            <person name="Priest M."/>
            <person name="Roberts A."/>
            <person name="Saif S."/>
            <person name="Shea T."/>
            <person name="Sisk P."/>
            <person name="Sykes S."/>
            <person name="Wortman J."/>
            <person name="Nusbaum C."/>
            <person name="Birren B."/>
        </authorList>
    </citation>
    <scope>NUCLEOTIDE SEQUENCE [LARGE SCALE GENOMIC DNA]</scope>
    <source>
        <strain evidence="3">A-37</strain>
    </source>
</reference>
<dbReference type="AlphaFoldDB" id="A0A182M7B9"/>
<dbReference type="EnsemblMetazoa" id="ACUA011296-RA">
    <property type="protein sequence ID" value="ACUA011296-PA"/>
    <property type="gene ID" value="ACUA011296"/>
</dbReference>
<evidence type="ECO:0000256" key="1">
    <source>
        <dbReference type="SAM" id="MobiDB-lite"/>
    </source>
</evidence>
<proteinExistence type="predicted"/>
<name>A0A182M7B9_9DIPT</name>
<feature type="region of interest" description="Disordered" evidence="1">
    <location>
        <begin position="298"/>
        <end position="318"/>
    </location>
</feature>
<organism evidence="2 3">
    <name type="scientific">Anopheles culicifacies</name>
    <dbReference type="NCBI Taxonomy" id="139723"/>
    <lineage>
        <taxon>Eukaryota</taxon>
        <taxon>Metazoa</taxon>
        <taxon>Ecdysozoa</taxon>
        <taxon>Arthropoda</taxon>
        <taxon>Hexapoda</taxon>
        <taxon>Insecta</taxon>
        <taxon>Pterygota</taxon>
        <taxon>Neoptera</taxon>
        <taxon>Endopterygota</taxon>
        <taxon>Diptera</taxon>
        <taxon>Nematocera</taxon>
        <taxon>Culicoidea</taxon>
        <taxon>Culicidae</taxon>
        <taxon>Anophelinae</taxon>
        <taxon>Anopheles</taxon>
        <taxon>culicifacies species complex</taxon>
    </lineage>
</organism>
<keyword evidence="3" id="KW-1185">Reference proteome</keyword>
<dbReference type="Proteomes" id="UP000075883">
    <property type="component" value="Unassembled WGS sequence"/>
</dbReference>
<reference evidence="2" key="2">
    <citation type="submission" date="2020-05" db="UniProtKB">
        <authorList>
            <consortium name="EnsemblMetazoa"/>
        </authorList>
    </citation>
    <scope>IDENTIFICATION</scope>
    <source>
        <strain evidence="2">A-37</strain>
    </source>
</reference>
<sequence length="349" mass="40828">MNIDKLVAKKRRAKDEPEPEPEPELHPPRQLKLAEDSYSSVSVPHASISSTVACKFKSDELLHKEETMLNNAYARELFFRHTNIMEVAAKKNPGRSETIQRNYADQCYTSYVVEPKYRIRSRLEEVRFDTHCWEGLYRMALKIPLTSAQEHDTYNRNLAKSGIKQLLYVDMTRNNRLFEMQNDIIKKLKEKFRNWSGKLDKLSTYLTRYQKIHEQRNRYFLYLLKHKSSIKDSAIVQMPHVLQQLVEEIRLPCEKRKNALWEMLRFDDDAHNKKFGTGDYSKFPRMKDIESDEAIANNSLPRFNPPGELSRIESPSSNRQITFATTTSSTRSATIPSPGPSVTYFRKIN</sequence>
<feature type="region of interest" description="Disordered" evidence="1">
    <location>
        <begin position="1"/>
        <end position="30"/>
    </location>
</feature>
<dbReference type="VEuPathDB" id="VectorBase:ACUA011296"/>
<evidence type="ECO:0000313" key="3">
    <source>
        <dbReference type="Proteomes" id="UP000075883"/>
    </source>
</evidence>
<dbReference type="EMBL" id="AXCM01014096">
    <property type="status" value="NOT_ANNOTATED_CDS"/>
    <property type="molecule type" value="Genomic_DNA"/>
</dbReference>
<evidence type="ECO:0000313" key="2">
    <source>
        <dbReference type="EnsemblMetazoa" id="ACUA011296-PA"/>
    </source>
</evidence>
<protein>
    <submittedName>
        <fullName evidence="2">Uncharacterized protein</fullName>
    </submittedName>
</protein>
<accession>A0A182M7B9</accession>